<feature type="transmembrane region" description="Helical" evidence="8">
    <location>
        <begin position="109"/>
        <end position="132"/>
    </location>
</feature>
<feature type="transmembrane region" description="Helical" evidence="8">
    <location>
        <begin position="270"/>
        <end position="292"/>
    </location>
</feature>
<dbReference type="Pfam" id="PF03845">
    <property type="entry name" value="Spore_permease"/>
    <property type="match status" value="1"/>
</dbReference>
<gene>
    <name evidence="9" type="ORF">DEACI_0496</name>
    <name evidence="10" type="ORF">DEACI_1893</name>
</gene>
<dbReference type="PANTHER" id="PTHR34975:SF2">
    <property type="entry name" value="SPORE GERMINATION PROTEIN A2"/>
    <property type="match status" value="1"/>
</dbReference>
<dbReference type="Proteomes" id="UP001071230">
    <property type="component" value="Unassembled WGS sequence"/>
</dbReference>
<dbReference type="InterPro" id="IPR004761">
    <property type="entry name" value="Spore_GerAB"/>
</dbReference>
<evidence type="ECO:0000313" key="11">
    <source>
        <dbReference type="Proteomes" id="UP001071230"/>
    </source>
</evidence>
<dbReference type="GO" id="GO:0009847">
    <property type="term" value="P:spore germination"/>
    <property type="evidence" value="ECO:0007669"/>
    <property type="project" value="InterPro"/>
</dbReference>
<comment type="similarity">
    <text evidence="2">Belongs to the amino acid-polyamine-organocation (APC) superfamily. Spore germination protein (SGP) (TC 2.A.3.9) family.</text>
</comment>
<sequence length="363" mass="40358">MEKISEHQFTMVCAAVLLGTTFIPVGQTSVQVAGRDAYMSVVLVYGLAIPWGLMILAITRNHPGQNLLEVTAALLGKWPGKFLALLYTGAVGYLGILLLARVGDTFRRSILPLVPTTVIIGGMILLVLMLAWSGVENFARFAESVFPLVVFGLLFTMVFSIPRFEPDEYLPILENGVMPVIWGVAKLASYPMEFILFMAGAITFVPREDEGRLKKGLWRASVFVAFIQGALTFTEVMVFGPEEAMRLNYGLLALGKMVEISRTVSGIESLFLLIWMGAEIIKICALFLAAFWGIRHLSGWNKNLWLYLGLALLFMAVAVPRPGGTALALQILRFDEWTVLPLAGCWIPLLFLLNVWKRRRRRT</sequence>
<feature type="transmembrane region" description="Helical" evidence="8">
    <location>
        <begin position="217"/>
        <end position="239"/>
    </location>
</feature>
<evidence type="ECO:0000256" key="3">
    <source>
        <dbReference type="ARBA" id="ARBA00022448"/>
    </source>
</evidence>
<dbReference type="RefSeq" id="WP_240983618.1">
    <property type="nucleotide sequence ID" value="NZ_CDGJ01000052.1"/>
</dbReference>
<feature type="transmembrane region" description="Helical" evidence="8">
    <location>
        <begin position="144"/>
        <end position="161"/>
    </location>
</feature>
<keyword evidence="4" id="KW-0309">Germination</keyword>
<evidence type="ECO:0000256" key="2">
    <source>
        <dbReference type="ARBA" id="ARBA00007998"/>
    </source>
</evidence>
<reference evidence="9" key="2">
    <citation type="submission" date="2020-01" db="EMBL/GenBank/DDBJ databases">
        <authorList>
            <person name="Hornung B."/>
        </authorList>
    </citation>
    <scope>NUCLEOTIDE SEQUENCE</scope>
    <source>
        <strain evidence="9">PacBioINE</strain>
    </source>
</reference>
<feature type="transmembrane region" description="Helical" evidence="8">
    <location>
        <begin position="38"/>
        <end position="58"/>
    </location>
</feature>
<evidence type="ECO:0000313" key="10">
    <source>
        <dbReference type="EMBL" id="CEJ07428.1"/>
    </source>
</evidence>
<evidence type="ECO:0000256" key="8">
    <source>
        <dbReference type="SAM" id="Phobius"/>
    </source>
</evidence>
<keyword evidence="7 8" id="KW-0472">Membrane</keyword>
<comment type="subcellular location">
    <subcellularLocation>
        <location evidence="1">Membrane</location>
        <topology evidence="1">Multi-pass membrane protein</topology>
    </subcellularLocation>
</comment>
<evidence type="ECO:0000256" key="1">
    <source>
        <dbReference type="ARBA" id="ARBA00004141"/>
    </source>
</evidence>
<evidence type="ECO:0000256" key="6">
    <source>
        <dbReference type="ARBA" id="ARBA00022989"/>
    </source>
</evidence>
<proteinExistence type="inferred from homology"/>
<dbReference type="PANTHER" id="PTHR34975">
    <property type="entry name" value="SPORE GERMINATION PROTEIN A2"/>
    <property type="match status" value="1"/>
</dbReference>
<evidence type="ECO:0000256" key="5">
    <source>
        <dbReference type="ARBA" id="ARBA00022692"/>
    </source>
</evidence>
<reference evidence="10" key="1">
    <citation type="submission" date="2014-11" db="EMBL/GenBank/DDBJ databases">
        <authorList>
            <person name="Hornung B.V."/>
        </authorList>
    </citation>
    <scope>NUCLEOTIDE SEQUENCE</scope>
    <source>
        <strain evidence="10">INE</strain>
    </source>
</reference>
<evidence type="ECO:0000256" key="7">
    <source>
        <dbReference type="ARBA" id="ARBA00023136"/>
    </source>
</evidence>
<protein>
    <submittedName>
        <fullName evidence="9">Spore germination GerAB</fullName>
    </submittedName>
    <submittedName>
        <fullName evidence="10">Spore germination protein</fullName>
    </submittedName>
</protein>
<dbReference type="GO" id="GO:0016020">
    <property type="term" value="C:membrane"/>
    <property type="evidence" value="ECO:0007669"/>
    <property type="project" value="UniProtKB-SubCell"/>
</dbReference>
<accession>A0A8S0WE50</accession>
<organism evidence="9">
    <name type="scientific">Acididesulfobacillus acetoxydans</name>
    <dbReference type="NCBI Taxonomy" id="1561005"/>
    <lineage>
        <taxon>Bacteria</taxon>
        <taxon>Bacillati</taxon>
        <taxon>Bacillota</taxon>
        <taxon>Clostridia</taxon>
        <taxon>Eubacteriales</taxon>
        <taxon>Peptococcaceae</taxon>
        <taxon>Acididesulfobacillus</taxon>
    </lineage>
</organism>
<keyword evidence="5 8" id="KW-0812">Transmembrane</keyword>
<evidence type="ECO:0000256" key="4">
    <source>
        <dbReference type="ARBA" id="ARBA00022544"/>
    </source>
</evidence>
<evidence type="ECO:0000313" key="9">
    <source>
        <dbReference type="EMBL" id="CAA7599862.1"/>
    </source>
</evidence>
<keyword evidence="11" id="KW-1185">Reference proteome</keyword>
<feature type="transmembrane region" description="Helical" evidence="8">
    <location>
        <begin position="304"/>
        <end position="319"/>
    </location>
</feature>
<keyword evidence="6 8" id="KW-1133">Transmembrane helix</keyword>
<dbReference type="AlphaFoldDB" id="A0A8S0WE50"/>
<dbReference type="EMBL" id="LR746496">
    <property type="protein sequence ID" value="CAA7599862.1"/>
    <property type="molecule type" value="Genomic_DNA"/>
</dbReference>
<name>A0A8S0WE50_9FIRM</name>
<feature type="transmembrane region" description="Helical" evidence="8">
    <location>
        <begin position="82"/>
        <end position="103"/>
    </location>
</feature>
<feature type="transmembrane region" description="Helical" evidence="8">
    <location>
        <begin position="339"/>
        <end position="356"/>
    </location>
</feature>
<keyword evidence="3" id="KW-0813">Transport</keyword>
<feature type="transmembrane region" description="Helical" evidence="8">
    <location>
        <begin position="181"/>
        <end position="205"/>
    </location>
</feature>
<dbReference type="KEGG" id="aacx:DEACI_0496"/>
<dbReference type="Proteomes" id="UP000836597">
    <property type="component" value="Chromosome"/>
</dbReference>
<dbReference type="EMBL" id="CDGJ01000052">
    <property type="protein sequence ID" value="CEJ07428.1"/>
    <property type="molecule type" value="Genomic_DNA"/>
</dbReference>